<evidence type="ECO:0000256" key="4">
    <source>
        <dbReference type="ARBA" id="ARBA00022827"/>
    </source>
</evidence>
<evidence type="ECO:0000256" key="1">
    <source>
        <dbReference type="ARBA" id="ARBA00001974"/>
    </source>
</evidence>
<dbReference type="Pfam" id="PF05199">
    <property type="entry name" value="GMC_oxred_C"/>
    <property type="match status" value="1"/>
</dbReference>
<dbReference type="InterPro" id="IPR036188">
    <property type="entry name" value="FAD/NAD-bd_sf"/>
</dbReference>
<keyword evidence="3 5" id="KW-0285">Flavoprotein</keyword>
<dbReference type="InterPro" id="IPR012132">
    <property type="entry name" value="GMC_OxRdtase"/>
</dbReference>
<dbReference type="PANTHER" id="PTHR11552">
    <property type="entry name" value="GLUCOSE-METHANOL-CHOLINE GMC OXIDOREDUCTASE"/>
    <property type="match status" value="1"/>
</dbReference>
<dbReference type="SUPFAM" id="SSF51905">
    <property type="entry name" value="FAD/NAD(P)-binding domain"/>
    <property type="match status" value="1"/>
</dbReference>
<evidence type="ECO:0000313" key="9">
    <source>
        <dbReference type="Proteomes" id="UP001164746"/>
    </source>
</evidence>
<dbReference type="InterPro" id="IPR000172">
    <property type="entry name" value="GMC_OxRdtase_N"/>
</dbReference>
<protein>
    <submittedName>
        <fullName evidence="8">DHGL-like protein</fullName>
    </submittedName>
</protein>
<dbReference type="EMBL" id="CP111018">
    <property type="protein sequence ID" value="WAR10898.1"/>
    <property type="molecule type" value="Genomic_DNA"/>
</dbReference>
<name>A0ABY7EQQ0_MYAAR</name>
<feature type="non-terminal residue" evidence="8">
    <location>
        <position position="1"/>
    </location>
</feature>
<dbReference type="Pfam" id="PF00732">
    <property type="entry name" value="GMC_oxred_N"/>
    <property type="match status" value="1"/>
</dbReference>
<dbReference type="PIRSF" id="PIRSF000137">
    <property type="entry name" value="Alcohol_oxidase"/>
    <property type="match status" value="1"/>
</dbReference>
<dbReference type="PANTHER" id="PTHR11552:SF147">
    <property type="entry name" value="CHOLINE DEHYDROGENASE, MITOCHONDRIAL"/>
    <property type="match status" value="1"/>
</dbReference>
<dbReference type="Proteomes" id="UP001164746">
    <property type="component" value="Chromosome 7"/>
</dbReference>
<comment type="similarity">
    <text evidence="2 5">Belongs to the GMC oxidoreductase family.</text>
</comment>
<proteinExistence type="inferred from homology"/>
<dbReference type="Gene3D" id="3.50.50.60">
    <property type="entry name" value="FAD/NAD(P)-binding domain"/>
    <property type="match status" value="1"/>
</dbReference>
<dbReference type="SUPFAM" id="SSF54373">
    <property type="entry name" value="FAD-linked reductases, C-terminal domain"/>
    <property type="match status" value="1"/>
</dbReference>
<dbReference type="PROSITE" id="PS00624">
    <property type="entry name" value="GMC_OXRED_2"/>
    <property type="match status" value="1"/>
</dbReference>
<comment type="cofactor">
    <cofactor evidence="1">
        <name>FAD</name>
        <dbReference type="ChEBI" id="CHEBI:57692"/>
    </cofactor>
</comment>
<organism evidence="8 9">
    <name type="scientific">Mya arenaria</name>
    <name type="common">Soft-shell clam</name>
    <dbReference type="NCBI Taxonomy" id="6604"/>
    <lineage>
        <taxon>Eukaryota</taxon>
        <taxon>Metazoa</taxon>
        <taxon>Spiralia</taxon>
        <taxon>Lophotrochozoa</taxon>
        <taxon>Mollusca</taxon>
        <taxon>Bivalvia</taxon>
        <taxon>Autobranchia</taxon>
        <taxon>Heteroconchia</taxon>
        <taxon>Euheterodonta</taxon>
        <taxon>Imparidentia</taxon>
        <taxon>Neoheterodontei</taxon>
        <taxon>Myida</taxon>
        <taxon>Myoidea</taxon>
        <taxon>Myidae</taxon>
        <taxon>Mya</taxon>
    </lineage>
</organism>
<accession>A0ABY7EQQ0</accession>
<sequence length="499" mass="56411">VILYFRYRKTYNRPLWPRGRVLGGSGNINAMQYTRGSPWDYEEWKKAGCDRWDVLPYFIKSEDMQLPEFVSSPFRGKGGPLAMSSGYKSEATQLFIQAGQELGYNRTDYNGYDQEGFGVLQTNIRNGVCSSTSFEYLRKARFRPNLHVSLRSFVTKISFKANRAVGVYFVKNSRKHYISTRKEIILSAGTINSPQLLILSGIGPKTHLQELDIPVVADLPVGENLQDHMGLLMHSKTDKVETLNADLMQSVWAKIKYRLFGTGPLSATSADGSAFLHLDRNKKGHVYPDIQIINIFALLPNIFGFTEATAREIVPVPGKGFTIYILITKPLSRGSIKLRSKDAFDYPLIDPNYLSDTRDVKTLVGGVRIWEKILQTRPYQDMGLKEDEHKMSFCSQHEFRSNAYWECYIRHVAVTAYHLTSTCKMGPENDPSTVVDTQLRVKGIKGLRVVDASIFPNITSGNTNIPTVMVAERAADFIRGVDSVEHIRKRIKSIKIVTD</sequence>
<keyword evidence="9" id="KW-1185">Reference proteome</keyword>
<dbReference type="InterPro" id="IPR007867">
    <property type="entry name" value="GMC_OxRtase_C"/>
</dbReference>
<evidence type="ECO:0000259" key="7">
    <source>
        <dbReference type="PROSITE" id="PS00624"/>
    </source>
</evidence>
<evidence type="ECO:0000256" key="3">
    <source>
        <dbReference type="ARBA" id="ARBA00022630"/>
    </source>
</evidence>
<evidence type="ECO:0000256" key="2">
    <source>
        <dbReference type="ARBA" id="ARBA00010790"/>
    </source>
</evidence>
<gene>
    <name evidence="8" type="ORF">MAR_035974</name>
</gene>
<reference evidence="8" key="1">
    <citation type="submission" date="2022-11" db="EMBL/GenBank/DDBJ databases">
        <title>Centuries of genome instability and evolution in soft-shell clam transmissible cancer (bioRxiv).</title>
        <authorList>
            <person name="Hart S.F.M."/>
            <person name="Yonemitsu M.A."/>
            <person name="Giersch R.M."/>
            <person name="Beal B.F."/>
            <person name="Arriagada G."/>
            <person name="Davis B.W."/>
            <person name="Ostrander E.A."/>
            <person name="Goff S.P."/>
            <person name="Metzger M.J."/>
        </authorList>
    </citation>
    <scope>NUCLEOTIDE SEQUENCE</scope>
    <source>
        <strain evidence="8">MELC-2E11</strain>
        <tissue evidence="8">Siphon/mantle</tissue>
    </source>
</reference>
<evidence type="ECO:0000313" key="8">
    <source>
        <dbReference type="EMBL" id="WAR10898.1"/>
    </source>
</evidence>
<keyword evidence="4 5" id="KW-0274">FAD</keyword>
<evidence type="ECO:0000256" key="5">
    <source>
        <dbReference type="RuleBase" id="RU003968"/>
    </source>
</evidence>
<feature type="domain" description="Glucose-methanol-choline oxidoreductase N-terminal" evidence="7">
    <location>
        <begin position="189"/>
        <end position="203"/>
    </location>
</feature>
<dbReference type="PROSITE" id="PS00623">
    <property type="entry name" value="GMC_OXRED_1"/>
    <property type="match status" value="1"/>
</dbReference>
<evidence type="ECO:0000259" key="6">
    <source>
        <dbReference type="PROSITE" id="PS00623"/>
    </source>
</evidence>
<feature type="domain" description="Glucose-methanol-choline oxidoreductase N-terminal" evidence="6">
    <location>
        <begin position="19"/>
        <end position="42"/>
    </location>
</feature>
<dbReference type="Gene3D" id="3.30.560.10">
    <property type="entry name" value="Glucose Oxidase, domain 3"/>
    <property type="match status" value="1"/>
</dbReference>